<dbReference type="GeneID" id="68293251"/>
<dbReference type="EMBL" id="BOLY01000004">
    <property type="protein sequence ID" value="GIZ44479.1"/>
    <property type="molecule type" value="Genomic_DNA"/>
</dbReference>
<comment type="caution">
    <text evidence="2">The sequence shown here is derived from an EMBL/GenBank/DDBJ whole genome shotgun (WGS) entry which is preliminary data.</text>
</comment>
<dbReference type="Proteomes" id="UP000825890">
    <property type="component" value="Unassembled WGS sequence"/>
</dbReference>
<dbReference type="AlphaFoldDB" id="A0A9P3CKG1"/>
<feature type="compositionally biased region" description="Basic and acidic residues" evidence="1">
    <location>
        <begin position="286"/>
        <end position="296"/>
    </location>
</feature>
<sequence length="478" mass="52749">MAWFSDEHNAMLEERLHLPAGAALQAYQTDDVLTSQARSILIGIIDNMISPPPEMPPATIDVLIVYFGELNGMAGWVFYDEDYFLHAFGFKAPYYDAIIGPARNFRDRKNKFKALQEEAEKVVYDLDPEPKVIIDGVTYGAWFTPEHYQWLERLTGLPEGRVERILQNCPPVIARAAEAIVEEPEESEEPTILGRARFGDDYPSGYGSSGSGDRRHRSYRDEYPDYPSSLLPNDGYAPHRSGGGGGSSSSSDAPWARPPAYTHERRPGQFYPPPYTTEPLGPPERPTGRRPGEFSDGRGIIGGSSPYSTGGRLNPNPVRSTGVLGDRYPSSSRDDGLLPGGHWTEATAGRSIPGDYGNDGRYPLRDPGVGPGAREARLGYRPSPLGERSPPRVSRSSGLSRQGAIRRPGRGLGGEERTGYGSGRRPEFVSGMYPPPRSQSGSIRRVSPGSSYGGISPPRRTRRSSRERRYRFVAPRYW</sequence>
<dbReference type="RefSeq" id="XP_044658966.1">
    <property type="nucleotide sequence ID" value="XM_044803031.1"/>
</dbReference>
<feature type="compositionally biased region" description="Low complexity" evidence="1">
    <location>
        <begin position="447"/>
        <end position="458"/>
    </location>
</feature>
<feature type="region of interest" description="Disordered" evidence="1">
    <location>
        <begin position="180"/>
        <end position="468"/>
    </location>
</feature>
<proteinExistence type="predicted"/>
<feature type="compositionally biased region" description="Acidic residues" evidence="1">
    <location>
        <begin position="180"/>
        <end position="189"/>
    </location>
</feature>
<protein>
    <submittedName>
        <fullName evidence="2">Uncharacterized protein</fullName>
    </submittedName>
</protein>
<evidence type="ECO:0000313" key="2">
    <source>
        <dbReference type="EMBL" id="GIZ44479.1"/>
    </source>
</evidence>
<accession>A0A9P3CKG1</accession>
<evidence type="ECO:0000313" key="3">
    <source>
        <dbReference type="Proteomes" id="UP000825890"/>
    </source>
</evidence>
<reference evidence="2 3" key="1">
    <citation type="submission" date="2021-01" db="EMBL/GenBank/DDBJ databases">
        <title>Cercospora kikuchii MAFF 305040 whole genome shotgun sequence.</title>
        <authorList>
            <person name="Kashiwa T."/>
            <person name="Suzuki T."/>
        </authorList>
    </citation>
    <scope>NUCLEOTIDE SEQUENCE [LARGE SCALE GENOMIC DNA]</scope>
    <source>
        <strain evidence="2 3">MAFF 305040</strain>
    </source>
</reference>
<keyword evidence="3" id="KW-1185">Reference proteome</keyword>
<gene>
    <name evidence="2" type="ORF">CKM354_000767600</name>
</gene>
<feature type="compositionally biased region" description="Pro residues" evidence="1">
    <location>
        <begin position="270"/>
        <end position="285"/>
    </location>
</feature>
<organism evidence="2 3">
    <name type="scientific">Cercospora kikuchii</name>
    <dbReference type="NCBI Taxonomy" id="84275"/>
    <lineage>
        <taxon>Eukaryota</taxon>
        <taxon>Fungi</taxon>
        <taxon>Dikarya</taxon>
        <taxon>Ascomycota</taxon>
        <taxon>Pezizomycotina</taxon>
        <taxon>Dothideomycetes</taxon>
        <taxon>Dothideomycetidae</taxon>
        <taxon>Mycosphaerellales</taxon>
        <taxon>Mycosphaerellaceae</taxon>
        <taxon>Cercospora</taxon>
    </lineage>
</organism>
<dbReference type="OrthoDB" id="3645776at2759"/>
<feature type="compositionally biased region" description="Basic residues" evidence="1">
    <location>
        <begin position="459"/>
        <end position="468"/>
    </location>
</feature>
<evidence type="ECO:0000256" key="1">
    <source>
        <dbReference type="SAM" id="MobiDB-lite"/>
    </source>
</evidence>
<name>A0A9P3CKG1_9PEZI</name>